<dbReference type="NCBIfam" id="TIGR00350">
    <property type="entry name" value="lytR_cpsA_psr"/>
    <property type="match status" value="1"/>
</dbReference>
<gene>
    <name evidence="5" type="ORF">ACFSHS_02035</name>
</gene>
<feature type="transmembrane region" description="Helical" evidence="3">
    <location>
        <begin position="54"/>
        <end position="75"/>
    </location>
</feature>
<feature type="region of interest" description="Disordered" evidence="2">
    <location>
        <begin position="418"/>
        <end position="487"/>
    </location>
</feature>
<evidence type="ECO:0000256" key="3">
    <source>
        <dbReference type="SAM" id="Phobius"/>
    </source>
</evidence>
<feature type="transmembrane region" description="Helical" evidence="3">
    <location>
        <begin position="15"/>
        <end position="34"/>
    </location>
</feature>
<dbReference type="RefSeq" id="WP_376871109.1">
    <property type="nucleotide sequence ID" value="NZ_JBHUHP010000001.1"/>
</dbReference>
<dbReference type="EMBL" id="JBHUHP010000001">
    <property type="protein sequence ID" value="MFD2090343.1"/>
    <property type="molecule type" value="Genomic_DNA"/>
</dbReference>
<feature type="compositionally biased region" description="Basic and acidic residues" evidence="2">
    <location>
        <begin position="476"/>
        <end position="487"/>
    </location>
</feature>
<dbReference type="PANTHER" id="PTHR33392">
    <property type="entry name" value="POLYISOPRENYL-TEICHOIC ACID--PEPTIDOGLYCAN TEICHOIC ACID TRANSFERASE TAGU"/>
    <property type="match status" value="1"/>
</dbReference>
<feature type="transmembrane region" description="Helical" evidence="3">
    <location>
        <begin position="87"/>
        <end position="105"/>
    </location>
</feature>
<evidence type="ECO:0000256" key="1">
    <source>
        <dbReference type="ARBA" id="ARBA00006068"/>
    </source>
</evidence>
<evidence type="ECO:0000259" key="4">
    <source>
        <dbReference type="Pfam" id="PF03816"/>
    </source>
</evidence>
<protein>
    <submittedName>
        <fullName evidence="5">LCP family protein</fullName>
    </submittedName>
</protein>
<name>A0ABW4X7C5_9ACTN</name>
<sequence length="487" mass="50837">MIPGTAFLAAGYRRVGWALVAGFAALVALAAWLATGGQHIAVRLAVSPTGLLLVIAAAVGLAVVWSLVVIAGYRVLAPDSTTRRQHLFGGLLVTLLALGVAAPAFEAAHLASVQRNLITGLFGGDVESATVPSAAASNPWGDKSRVNVLLLGGDGGDGRTGVRTDTVIVASIDTDTGRTTTFSLPRNLEELPFPEGSELHDAYPDGFWAGSESESLLNAVYRNGPNEHPEIFEGSTYPGAEFLKVGVGEALGLTIDYFVLVNLEGFSQLIDALGGITVNVNYYVPIGGEPSLGYLPDDYIAPGPNQHMDGERALDYARGRFGLTDYQRMDRQRCMINAIVEAADPMTLLTRYQQIAATTQDIVSTDIPQSVVGNFADLALKVKDAGIQSVVFDDTLIRPAYPDYDEIRATVQQALAMTPAPAPTPAEPAPSGDSSDAAAGTATAAPEASGPAAASESPVTNATDACAYDPEAAQEALDKGEPPTKRG</sequence>
<feature type="compositionally biased region" description="Low complexity" evidence="2">
    <location>
        <begin position="429"/>
        <end position="458"/>
    </location>
</feature>
<keyword evidence="3" id="KW-1133">Transmembrane helix</keyword>
<dbReference type="Gene3D" id="3.40.630.190">
    <property type="entry name" value="LCP protein"/>
    <property type="match status" value="1"/>
</dbReference>
<dbReference type="Pfam" id="PF03816">
    <property type="entry name" value="LytR_cpsA_psr"/>
    <property type="match status" value="1"/>
</dbReference>
<proteinExistence type="inferred from homology"/>
<feature type="domain" description="Cell envelope-related transcriptional attenuator" evidence="4">
    <location>
        <begin position="163"/>
        <end position="342"/>
    </location>
</feature>
<dbReference type="PANTHER" id="PTHR33392:SF6">
    <property type="entry name" value="POLYISOPRENYL-TEICHOIC ACID--PEPTIDOGLYCAN TEICHOIC ACID TRANSFERASE TAGU"/>
    <property type="match status" value="1"/>
</dbReference>
<accession>A0ABW4X7C5</accession>
<dbReference type="Proteomes" id="UP001597402">
    <property type="component" value="Unassembled WGS sequence"/>
</dbReference>
<keyword evidence="3" id="KW-0472">Membrane</keyword>
<keyword evidence="6" id="KW-1185">Reference proteome</keyword>
<organism evidence="5 6">
    <name type="scientific">Blastococcus deserti</name>
    <dbReference type="NCBI Taxonomy" id="2259033"/>
    <lineage>
        <taxon>Bacteria</taxon>
        <taxon>Bacillati</taxon>
        <taxon>Actinomycetota</taxon>
        <taxon>Actinomycetes</taxon>
        <taxon>Geodermatophilales</taxon>
        <taxon>Geodermatophilaceae</taxon>
        <taxon>Blastococcus</taxon>
    </lineage>
</organism>
<keyword evidence="3" id="KW-0812">Transmembrane</keyword>
<evidence type="ECO:0000313" key="6">
    <source>
        <dbReference type="Proteomes" id="UP001597402"/>
    </source>
</evidence>
<evidence type="ECO:0000313" key="5">
    <source>
        <dbReference type="EMBL" id="MFD2090343.1"/>
    </source>
</evidence>
<reference evidence="6" key="1">
    <citation type="journal article" date="2019" name="Int. J. Syst. Evol. Microbiol.">
        <title>The Global Catalogue of Microorganisms (GCM) 10K type strain sequencing project: providing services to taxonomists for standard genome sequencing and annotation.</title>
        <authorList>
            <consortium name="The Broad Institute Genomics Platform"/>
            <consortium name="The Broad Institute Genome Sequencing Center for Infectious Disease"/>
            <person name="Wu L."/>
            <person name="Ma J."/>
        </authorList>
    </citation>
    <scope>NUCLEOTIDE SEQUENCE [LARGE SCALE GENOMIC DNA]</scope>
    <source>
        <strain evidence="6">JCM 3338</strain>
    </source>
</reference>
<comment type="similarity">
    <text evidence="1">Belongs to the LytR/CpsA/Psr (LCP) family.</text>
</comment>
<dbReference type="InterPro" id="IPR004474">
    <property type="entry name" value="LytR_CpsA_psr"/>
</dbReference>
<evidence type="ECO:0000256" key="2">
    <source>
        <dbReference type="SAM" id="MobiDB-lite"/>
    </source>
</evidence>
<dbReference type="InterPro" id="IPR050922">
    <property type="entry name" value="LytR/CpsA/Psr_CW_biosynth"/>
</dbReference>
<comment type="caution">
    <text evidence="5">The sequence shown here is derived from an EMBL/GenBank/DDBJ whole genome shotgun (WGS) entry which is preliminary data.</text>
</comment>